<evidence type="ECO:0000313" key="3">
    <source>
        <dbReference type="Proteomes" id="UP000265520"/>
    </source>
</evidence>
<evidence type="ECO:0000256" key="1">
    <source>
        <dbReference type="SAM" id="MobiDB-lite"/>
    </source>
</evidence>
<dbReference type="EMBL" id="LXQA010512978">
    <property type="protein sequence ID" value="MCI56481.1"/>
    <property type="molecule type" value="Genomic_DNA"/>
</dbReference>
<comment type="caution">
    <text evidence="2">The sequence shown here is derived from an EMBL/GenBank/DDBJ whole genome shotgun (WGS) entry which is preliminary data.</text>
</comment>
<dbReference type="AlphaFoldDB" id="A0A392T5V8"/>
<dbReference type="Proteomes" id="UP000265520">
    <property type="component" value="Unassembled WGS sequence"/>
</dbReference>
<sequence>MCTKASASPRREKAAQNPPKKRSRKAPAKSDAVEFAHPEHEDTMIEIQGDDVVREME</sequence>
<protein>
    <submittedName>
        <fullName evidence="2">Uncharacterized protein</fullName>
    </submittedName>
</protein>
<feature type="region of interest" description="Disordered" evidence="1">
    <location>
        <begin position="1"/>
        <end position="43"/>
    </location>
</feature>
<reference evidence="2 3" key="1">
    <citation type="journal article" date="2018" name="Front. Plant Sci.">
        <title>Red Clover (Trifolium pratense) and Zigzag Clover (T. medium) - A Picture of Genomic Similarities and Differences.</title>
        <authorList>
            <person name="Dluhosova J."/>
            <person name="Istvanek J."/>
            <person name="Nedelnik J."/>
            <person name="Repkova J."/>
        </authorList>
    </citation>
    <scope>NUCLEOTIDE SEQUENCE [LARGE SCALE GENOMIC DNA]</scope>
    <source>
        <strain evidence="3">cv. 10/8</strain>
        <tissue evidence="2">Leaf</tissue>
    </source>
</reference>
<name>A0A392T5V8_9FABA</name>
<organism evidence="2 3">
    <name type="scientific">Trifolium medium</name>
    <dbReference type="NCBI Taxonomy" id="97028"/>
    <lineage>
        <taxon>Eukaryota</taxon>
        <taxon>Viridiplantae</taxon>
        <taxon>Streptophyta</taxon>
        <taxon>Embryophyta</taxon>
        <taxon>Tracheophyta</taxon>
        <taxon>Spermatophyta</taxon>
        <taxon>Magnoliopsida</taxon>
        <taxon>eudicotyledons</taxon>
        <taxon>Gunneridae</taxon>
        <taxon>Pentapetalae</taxon>
        <taxon>rosids</taxon>
        <taxon>fabids</taxon>
        <taxon>Fabales</taxon>
        <taxon>Fabaceae</taxon>
        <taxon>Papilionoideae</taxon>
        <taxon>50 kb inversion clade</taxon>
        <taxon>NPAAA clade</taxon>
        <taxon>Hologalegina</taxon>
        <taxon>IRL clade</taxon>
        <taxon>Trifolieae</taxon>
        <taxon>Trifolium</taxon>
    </lineage>
</organism>
<feature type="compositionally biased region" description="Basic and acidic residues" evidence="1">
    <location>
        <begin position="31"/>
        <end position="43"/>
    </location>
</feature>
<accession>A0A392T5V8</accession>
<evidence type="ECO:0000313" key="2">
    <source>
        <dbReference type="EMBL" id="MCI56481.1"/>
    </source>
</evidence>
<keyword evidence="3" id="KW-1185">Reference proteome</keyword>
<proteinExistence type="predicted"/>